<dbReference type="EMBL" id="CAXAMM010043170">
    <property type="protein sequence ID" value="CAK9108853.1"/>
    <property type="molecule type" value="Genomic_DNA"/>
</dbReference>
<organism evidence="2 3">
    <name type="scientific">Durusdinium trenchii</name>
    <dbReference type="NCBI Taxonomy" id="1381693"/>
    <lineage>
        <taxon>Eukaryota</taxon>
        <taxon>Sar</taxon>
        <taxon>Alveolata</taxon>
        <taxon>Dinophyceae</taxon>
        <taxon>Suessiales</taxon>
        <taxon>Symbiodiniaceae</taxon>
        <taxon>Durusdinium</taxon>
    </lineage>
</organism>
<gene>
    <name evidence="2" type="ORF">SCF082_LOCUS50609</name>
</gene>
<evidence type="ECO:0000313" key="2">
    <source>
        <dbReference type="EMBL" id="CAK9108853.1"/>
    </source>
</evidence>
<dbReference type="InterPro" id="IPR007263">
    <property type="entry name" value="DCC1-like"/>
</dbReference>
<comment type="caution">
    <text evidence="2">The sequence shown here is derived from an EMBL/GenBank/DDBJ whole genome shotgun (WGS) entry which is preliminary data.</text>
</comment>
<protein>
    <submittedName>
        <fullName evidence="2">Mitochondrial</fullName>
    </submittedName>
</protein>
<dbReference type="InterPro" id="IPR035980">
    <property type="entry name" value="Ribosomal_bS6_sf"/>
</dbReference>
<dbReference type="SUPFAM" id="SSF54995">
    <property type="entry name" value="Ribosomal protein S6"/>
    <property type="match status" value="1"/>
</dbReference>
<accession>A0ABP0S914</accession>
<keyword evidence="3" id="KW-1185">Reference proteome</keyword>
<sequence length="309" mass="35013">MGCRDDEEGGNGRWSWERHVEAADVVFVGARDSGPAWQRLCRGGELHAEARAEVDAEAKDDGEIAHYMRLQDKLTTKTLDFYDVFNNPVPPELEPLGVTKEQLLGRMHVLTEDAELKRNASAFQAIWQRSPIWRVTLYPLTMIPGVLQLADIIYDRMIDLRPRKHLQSGRQEGAEAEGDLHGRMAGVYVLMCKLRPSVGPEGLLKTVRQTAEVLLREGAIIRNVRNNGVRTMAYTFYGVNEGEKTDTAQVFTMDFIAPRHCVALLTEGLNINTDVLRHTTLLAHDTLPRLPRKKEVKKKFDPEEFKRSL</sequence>
<reference evidence="2 3" key="1">
    <citation type="submission" date="2024-02" db="EMBL/GenBank/DDBJ databases">
        <authorList>
            <person name="Chen Y."/>
            <person name="Shah S."/>
            <person name="Dougan E. K."/>
            <person name="Thang M."/>
            <person name="Chan C."/>
        </authorList>
    </citation>
    <scope>NUCLEOTIDE SEQUENCE [LARGE SCALE GENOMIC DNA]</scope>
</reference>
<evidence type="ECO:0000313" key="3">
    <source>
        <dbReference type="Proteomes" id="UP001642464"/>
    </source>
</evidence>
<name>A0ABP0S914_9DINO</name>
<dbReference type="InterPro" id="IPR000529">
    <property type="entry name" value="Ribosomal_bS6"/>
</dbReference>
<dbReference type="Pfam" id="PF04134">
    <property type="entry name" value="DCC1-like"/>
    <property type="match status" value="1"/>
</dbReference>
<dbReference type="InterPro" id="IPR014717">
    <property type="entry name" value="Transl_elong_EF1B/ribsomal_bS6"/>
</dbReference>
<comment type="similarity">
    <text evidence="1">Belongs to the bacterial ribosomal protein bS6 family.</text>
</comment>
<dbReference type="Gene3D" id="3.30.70.60">
    <property type="match status" value="1"/>
</dbReference>
<dbReference type="Proteomes" id="UP001642464">
    <property type="component" value="Unassembled WGS sequence"/>
</dbReference>
<dbReference type="Pfam" id="PF01250">
    <property type="entry name" value="Ribosomal_S6"/>
    <property type="match status" value="1"/>
</dbReference>
<evidence type="ECO:0000256" key="1">
    <source>
        <dbReference type="ARBA" id="ARBA00009512"/>
    </source>
</evidence>
<proteinExistence type="inferred from homology"/>